<dbReference type="InterPro" id="IPR038148">
    <property type="entry name" value="Tn1545/Tn916_Xis"/>
</dbReference>
<dbReference type="EMBL" id="CP043030">
    <property type="protein sequence ID" value="QFJ56400.1"/>
    <property type="molecule type" value="Genomic_DNA"/>
</dbReference>
<dbReference type="GO" id="GO:0003677">
    <property type="term" value="F:DNA binding"/>
    <property type="evidence" value="ECO:0007669"/>
    <property type="project" value="InterPro"/>
</dbReference>
<evidence type="ECO:0000313" key="2">
    <source>
        <dbReference type="EMBL" id="QFJ56400.1"/>
    </source>
</evidence>
<dbReference type="InterPro" id="IPR010093">
    <property type="entry name" value="SinI_DNA-bd"/>
</dbReference>
<sequence>MRESKMAYSIDEAAECTGIGRNTLRKLIEWKKLPVLKVGRKLLIRADTIETFMELNEGNDLRNQSEVKAVYNY</sequence>
<dbReference type="InterPro" id="IPR041657">
    <property type="entry name" value="HTH_17"/>
</dbReference>
<dbReference type="SUPFAM" id="SSF46955">
    <property type="entry name" value="Putative DNA-binding domain"/>
    <property type="match status" value="1"/>
</dbReference>
<dbReference type="Pfam" id="PF12728">
    <property type="entry name" value="HTH_17"/>
    <property type="match status" value="1"/>
</dbReference>
<feature type="domain" description="Helix-turn-helix" evidence="1">
    <location>
        <begin position="8"/>
        <end position="54"/>
    </location>
</feature>
<dbReference type="RefSeq" id="WP_090531095.1">
    <property type="nucleotide sequence ID" value="NZ_CP043030.1"/>
</dbReference>
<dbReference type="InterPro" id="IPR009061">
    <property type="entry name" value="DNA-bd_dom_put_sf"/>
</dbReference>
<evidence type="ECO:0000259" key="1">
    <source>
        <dbReference type="Pfam" id="PF12728"/>
    </source>
</evidence>
<gene>
    <name evidence="2" type="ORF">FXF36_15925</name>
</gene>
<dbReference type="Proteomes" id="UP000327030">
    <property type="component" value="Chromosome PxyII"/>
</dbReference>
<name>A0A5P6VV37_PSEXY</name>
<dbReference type="AlphaFoldDB" id="A0A5P6VV37"/>
<organism evidence="2 3">
    <name type="scientific">Pseudobutyrivibrio xylanivorans</name>
    <dbReference type="NCBI Taxonomy" id="185007"/>
    <lineage>
        <taxon>Bacteria</taxon>
        <taxon>Bacillati</taxon>
        <taxon>Bacillota</taxon>
        <taxon>Clostridia</taxon>
        <taxon>Lachnospirales</taxon>
        <taxon>Lachnospiraceae</taxon>
        <taxon>Pseudobutyrivibrio</taxon>
    </lineage>
</organism>
<protein>
    <submittedName>
        <fullName evidence="2">Helix-turn-helix domain-containing protein</fullName>
    </submittedName>
</protein>
<evidence type="ECO:0000313" key="3">
    <source>
        <dbReference type="Proteomes" id="UP000327030"/>
    </source>
</evidence>
<dbReference type="OrthoDB" id="1630043at2"/>
<dbReference type="KEGG" id="pxv:FXF36_15925"/>
<accession>A0A5P6VV37</accession>
<reference evidence="3" key="1">
    <citation type="submission" date="2019-08" db="EMBL/GenBank/DDBJ databases">
        <title>Complete Genome Sequence of the Polysaccharide-Degrading Rumen Bacterium Pseudobutyrivibrio xylanivorans MA3014.</title>
        <authorList>
            <person name="Palevich N."/>
            <person name="Maclean P.H."/>
            <person name="Kelly W.J."/>
            <person name="Leahy S.C."/>
            <person name="Rakonjac J."/>
            <person name="Attwood G.T."/>
        </authorList>
    </citation>
    <scope>NUCLEOTIDE SEQUENCE [LARGE SCALE GENOMIC DNA]</scope>
    <source>
        <strain evidence="3">MA3014</strain>
    </source>
</reference>
<dbReference type="Gene3D" id="3.90.105.50">
    <property type="match status" value="1"/>
</dbReference>
<dbReference type="NCBIfam" id="TIGR01764">
    <property type="entry name" value="excise"/>
    <property type="match status" value="1"/>
</dbReference>
<proteinExistence type="predicted"/>